<feature type="compositionally biased region" description="Basic and acidic residues" evidence="1">
    <location>
        <begin position="908"/>
        <end position="922"/>
    </location>
</feature>
<feature type="region of interest" description="Disordered" evidence="1">
    <location>
        <begin position="676"/>
        <end position="715"/>
    </location>
</feature>
<dbReference type="InterPro" id="IPR024138">
    <property type="entry name" value="Pericentriolar_Pcm1"/>
</dbReference>
<feature type="compositionally biased region" description="Low complexity" evidence="1">
    <location>
        <begin position="48"/>
        <end position="75"/>
    </location>
</feature>
<sequence length="1353" mass="147819">YSFLAEGTTNATWGGSTQGTLDDLAEQDNDIHEQSVGYSSTDRSIGEQSSPSSVVIGSSQQLRLSQLNNNSVNNNKDAMSQSHGSSRDMLSVSLDLAHMSASGNINTNHSNTTSIAGSVSQVPPRPASSNRSQRQSTASHNIWRKGSGDSGTAAPRAAWTPSSQQPRQENLCTAEELVSSNNLDTNNSSSSATLHNAGVTNTSSNINWWQQQALQLQQQLELTNNLYQSLLLDQGHQQQQHQHGNNLLPAVGSGNNMLPYWNFPPPPFLAPQPPAAGGHLLPTTDAYYQHLLAASQLQQQQMLLTTVNQCCHLLWLQQREIMALRAAIHSVSDSSIYFVSNQSTDASCSSSAITPTDKILRPMCATSNTTPIPNPNLTRLQQTATNPSITTFTPHQNLKLSYSGGLFQSPEDLTGSSGVTSAHSLPNLSQVTTSANSVFSPHQTDSFPTNAPLNNVTPSFNPTVPQTSTQSFPTGTLTLTFPMNNNVNFNNRPQQQPISSLIQCSAPQPGSGAPWLQQGGPGGNPGLLQNHTTPSPVPALNNQVPPGNRANNYWDNFRSYSRQNLLSTSTKSNEGISHSPSPLVDRSHNTLRSSVSQSSSFVTSTLQPSTSVLSQSIGTMYSAPEHNGTTICNMARKEKLNTEQYQSTQDNLSLPGPPHNNMSETTTLHYQLIGTPSSTCSPRSRNRHNSSSEFHLQPNISRSRAMSISQPQSSIPQDIQYQTPLPEVRALQETPHQLLSGHLNYSPVPEFQLQSSLAMESRNLSLGAQDIHAQHYPAESLSSYHNNQDVRGNEELELLHSLKSQGTKVIGINKKKNPKTSKTGICHSHQNCRAGHESTANTTDHKRQASNTLFEALSESVYSEVAALISANENRPHFLIQLFRDLQMISSDPLRQRTLQSIQEVVSRHLTSESTDARDSTESRQPQTENSQLIQNEVDVNRNTSVLSSDEETVKNEASHHMAESLRSTLIEQTGDSHCLSGKCGTSSGPQSIAESEEGAVALLPTSHSSSPNLPRNAVWSIKDEMSLPNELTGRVSKLDWEVQAVLVDLLPFLKSHLDDTCSTTLLERVRRLTLQLVPAQNIANSTQHSPQHTRLGCCYQGQLDALLEDALLKFQGCRLGDISEELLTVVAEVLLSELTFLRLVDTVSRGENTNEDSEECCKNPPMREYDLEEHSKNGSTPSHQPSESSQHFVTSERDNHTYNDPQEVTLGVEGYNGDLAEADQSHHEEAVSLLPDLETESTGAICIGEKDLIEIHNNQTESSGSCSVDNAVDATENDIIQADGLISERNGDFNNTEMEEEWEVEQDREQGLDRVPTRLSTEQQRPCSGRSSPERDVPELANHPLNQTDAPP</sequence>
<feature type="region of interest" description="Disordered" evidence="1">
    <location>
        <begin position="1304"/>
        <end position="1353"/>
    </location>
</feature>
<protein>
    <recommendedName>
        <fullName evidence="2">Pericentriolar material 1 protein C-terminal domain-containing protein</fullName>
    </recommendedName>
</protein>
<dbReference type="GO" id="GO:0071539">
    <property type="term" value="P:protein localization to centrosome"/>
    <property type="evidence" value="ECO:0007669"/>
    <property type="project" value="InterPro"/>
</dbReference>
<dbReference type="EMBL" id="JASPKZ010002703">
    <property type="protein sequence ID" value="KAJ9594936.1"/>
    <property type="molecule type" value="Genomic_DNA"/>
</dbReference>
<dbReference type="InterPro" id="IPR031446">
    <property type="entry name" value="PCM1_C"/>
</dbReference>
<accession>A0AAD8A9D2</accession>
<feature type="compositionally biased region" description="Polar residues" evidence="1">
    <location>
        <begin position="1319"/>
        <end position="1332"/>
    </location>
</feature>
<evidence type="ECO:0000313" key="4">
    <source>
        <dbReference type="Proteomes" id="UP001233999"/>
    </source>
</evidence>
<feature type="compositionally biased region" description="Polar residues" evidence="1">
    <location>
        <begin position="116"/>
        <end position="140"/>
    </location>
</feature>
<dbReference type="PANTHER" id="PTHR14164">
    <property type="entry name" value="PERICENTRIOLAR MATERIAL 1-RELATED"/>
    <property type="match status" value="1"/>
</dbReference>
<feature type="compositionally biased region" description="Polar residues" evidence="1">
    <location>
        <begin position="36"/>
        <end position="47"/>
    </location>
</feature>
<feature type="region of interest" description="Disordered" evidence="1">
    <location>
        <begin position="1152"/>
        <end position="1207"/>
    </location>
</feature>
<feature type="compositionally biased region" description="Basic and acidic residues" evidence="1">
    <location>
        <begin position="1160"/>
        <end position="1177"/>
    </location>
</feature>
<feature type="region of interest" description="Disordered" evidence="1">
    <location>
        <begin position="36"/>
        <end position="88"/>
    </location>
</feature>
<dbReference type="Pfam" id="PF15717">
    <property type="entry name" value="PCM1_C"/>
    <property type="match status" value="2"/>
</dbReference>
<feature type="region of interest" description="Disordered" evidence="1">
    <location>
        <begin position="908"/>
        <end position="934"/>
    </location>
</feature>
<feature type="region of interest" description="Disordered" evidence="1">
    <location>
        <begin position="502"/>
        <end position="552"/>
    </location>
</feature>
<dbReference type="PANTHER" id="PTHR14164:SF12">
    <property type="entry name" value="PERICENTRIOLAR MATERIAL 1 PROTEIN"/>
    <property type="match status" value="1"/>
</dbReference>
<feature type="region of interest" description="Disordered" evidence="1">
    <location>
        <begin position="567"/>
        <end position="598"/>
    </location>
</feature>
<dbReference type="GO" id="GO:0034454">
    <property type="term" value="P:microtubule anchoring at centrosome"/>
    <property type="evidence" value="ECO:0007669"/>
    <property type="project" value="InterPro"/>
</dbReference>
<feature type="compositionally biased region" description="Basic and acidic residues" evidence="1">
    <location>
        <begin position="1306"/>
        <end position="1317"/>
    </location>
</feature>
<feature type="domain" description="Pericentriolar material 1 protein C-terminal" evidence="2">
    <location>
        <begin position="1038"/>
        <end position="1202"/>
    </location>
</feature>
<feature type="compositionally biased region" description="Polar residues" evidence="1">
    <location>
        <begin position="923"/>
        <end position="934"/>
    </location>
</feature>
<feature type="compositionally biased region" description="Polar residues" evidence="1">
    <location>
        <begin position="540"/>
        <end position="552"/>
    </location>
</feature>
<dbReference type="GO" id="GO:0034451">
    <property type="term" value="C:centriolar satellite"/>
    <property type="evidence" value="ECO:0007669"/>
    <property type="project" value="TreeGrafter"/>
</dbReference>
<reference evidence="3" key="1">
    <citation type="journal article" date="2023" name="IScience">
        <title>Live-bearing cockroach genome reveals convergent evolutionary mechanisms linked to viviparity in insects and beyond.</title>
        <authorList>
            <person name="Fouks B."/>
            <person name="Harrison M.C."/>
            <person name="Mikhailova A.A."/>
            <person name="Marchal E."/>
            <person name="English S."/>
            <person name="Carruthers M."/>
            <person name="Jennings E.C."/>
            <person name="Chiamaka E.L."/>
            <person name="Frigard R.A."/>
            <person name="Pippel M."/>
            <person name="Attardo G.M."/>
            <person name="Benoit J.B."/>
            <person name="Bornberg-Bauer E."/>
            <person name="Tobe S.S."/>
        </authorList>
    </citation>
    <scope>NUCLEOTIDE SEQUENCE</scope>
    <source>
        <strain evidence="3">Stay&amp;Tobe</strain>
    </source>
</reference>
<feature type="domain" description="Pericentriolar material 1 protein C-terminal" evidence="2">
    <location>
        <begin position="852"/>
        <end position="965"/>
    </location>
</feature>
<evidence type="ECO:0000256" key="1">
    <source>
        <dbReference type="SAM" id="MobiDB-lite"/>
    </source>
</evidence>
<evidence type="ECO:0000259" key="2">
    <source>
        <dbReference type="Pfam" id="PF15717"/>
    </source>
</evidence>
<feature type="compositionally biased region" description="Low complexity" evidence="1">
    <location>
        <begin position="104"/>
        <end position="115"/>
    </location>
</feature>
<evidence type="ECO:0000313" key="3">
    <source>
        <dbReference type="EMBL" id="KAJ9594936.1"/>
    </source>
</evidence>
<dbReference type="GO" id="GO:1905515">
    <property type="term" value="P:non-motile cilium assembly"/>
    <property type="evidence" value="ECO:0007669"/>
    <property type="project" value="TreeGrafter"/>
</dbReference>
<reference evidence="3" key="2">
    <citation type="submission" date="2023-05" db="EMBL/GenBank/DDBJ databases">
        <authorList>
            <person name="Fouks B."/>
        </authorList>
    </citation>
    <scope>NUCLEOTIDE SEQUENCE</scope>
    <source>
        <strain evidence="3">Stay&amp;Tobe</strain>
        <tissue evidence="3">Testes</tissue>
    </source>
</reference>
<keyword evidence="4" id="KW-1185">Reference proteome</keyword>
<proteinExistence type="predicted"/>
<name>A0AAD8A9D2_DIPPU</name>
<feature type="compositionally biased region" description="Polar residues" evidence="1">
    <location>
        <begin position="1178"/>
        <end position="1194"/>
    </location>
</feature>
<organism evidence="3 4">
    <name type="scientific">Diploptera punctata</name>
    <name type="common">Pacific beetle cockroach</name>
    <dbReference type="NCBI Taxonomy" id="6984"/>
    <lineage>
        <taxon>Eukaryota</taxon>
        <taxon>Metazoa</taxon>
        <taxon>Ecdysozoa</taxon>
        <taxon>Arthropoda</taxon>
        <taxon>Hexapoda</taxon>
        <taxon>Insecta</taxon>
        <taxon>Pterygota</taxon>
        <taxon>Neoptera</taxon>
        <taxon>Polyneoptera</taxon>
        <taxon>Dictyoptera</taxon>
        <taxon>Blattodea</taxon>
        <taxon>Blaberoidea</taxon>
        <taxon>Blaberidae</taxon>
        <taxon>Diplopterinae</taxon>
        <taxon>Diploptera</taxon>
    </lineage>
</organism>
<dbReference type="Proteomes" id="UP001233999">
    <property type="component" value="Unassembled WGS sequence"/>
</dbReference>
<feature type="compositionally biased region" description="Polar residues" evidence="1">
    <location>
        <begin position="567"/>
        <end position="580"/>
    </location>
</feature>
<comment type="caution">
    <text evidence="3">The sequence shown here is derived from an EMBL/GenBank/DDBJ whole genome shotgun (WGS) entry which is preliminary data.</text>
</comment>
<feature type="region of interest" description="Disordered" evidence="1">
    <location>
        <begin position="102"/>
        <end position="171"/>
    </location>
</feature>
<feature type="non-terminal residue" evidence="3">
    <location>
        <position position="1353"/>
    </location>
</feature>
<gene>
    <name evidence="3" type="ORF">L9F63_013752</name>
</gene>
<feature type="compositionally biased region" description="Polar residues" evidence="1">
    <location>
        <begin position="160"/>
        <end position="171"/>
    </location>
</feature>
<dbReference type="GO" id="GO:0036064">
    <property type="term" value="C:ciliary basal body"/>
    <property type="evidence" value="ECO:0007669"/>
    <property type="project" value="TreeGrafter"/>
</dbReference>